<proteinExistence type="predicted"/>
<gene>
    <name evidence="1" type="ORF">G3480_23355</name>
</gene>
<dbReference type="EMBL" id="JAAIJR010000167">
    <property type="protein sequence ID" value="NEX23199.1"/>
    <property type="molecule type" value="Genomic_DNA"/>
</dbReference>
<evidence type="ECO:0000313" key="2">
    <source>
        <dbReference type="Proteomes" id="UP000471640"/>
    </source>
</evidence>
<keyword evidence="2" id="KW-1185">Reference proteome</keyword>
<protein>
    <recommendedName>
        <fullName evidence="3">FAD/FMN-containing dehydrogenase</fullName>
    </recommendedName>
</protein>
<accession>A0A6P1DZS8</accession>
<dbReference type="Proteomes" id="UP000471640">
    <property type="component" value="Unassembled WGS sequence"/>
</dbReference>
<sequence>MTSIFQLTPVLLPALGALSELQIGDTLPALTLKDQHDQPQAIGHNTRFVIFTREKDASNLADDVLKGQTAETLQAIGIRYVADISKMPGLVTSMFALPKLRKYPYPVLLGRTAEETSALPREPGKVTVIEMDGGTIKALHFIDEATALRALMGLAS</sequence>
<name>A0A6P1DZS8_9GAMM</name>
<comment type="caution">
    <text evidence="1">The sequence shown here is derived from an EMBL/GenBank/DDBJ whole genome shotgun (WGS) entry which is preliminary data.</text>
</comment>
<reference evidence="2" key="1">
    <citation type="journal article" date="2020" name="Microbiol. Resour. Announc.">
        <title>Draft Genome Sequences of Thiorhodococcus mannitoliphagus and Thiorhodococcus minor, Purple Sulfur Photosynthetic Bacteria in the Gammaproteobacterial Family Chromatiaceae.</title>
        <authorList>
            <person name="Aviles F.A."/>
            <person name="Meyer T.E."/>
            <person name="Kyndt J.A."/>
        </authorList>
    </citation>
    <scope>NUCLEOTIDE SEQUENCE [LARGE SCALE GENOMIC DNA]</scope>
    <source>
        <strain evidence="2">DSM 18266</strain>
    </source>
</reference>
<evidence type="ECO:0008006" key="3">
    <source>
        <dbReference type="Google" id="ProtNLM"/>
    </source>
</evidence>
<reference evidence="1 2" key="2">
    <citation type="submission" date="2020-02" db="EMBL/GenBank/DDBJ databases">
        <title>Genome sequences of Thiorhodococcus mannitoliphagus and Thiorhodococcus minor, purple sulfur photosynthetic bacteria in the gammaproteobacterial family, Chromatiaceae.</title>
        <authorList>
            <person name="Aviles F.A."/>
            <person name="Meyer T.E."/>
            <person name="Kyndt J.A."/>
        </authorList>
    </citation>
    <scope>NUCLEOTIDE SEQUENCE [LARGE SCALE GENOMIC DNA]</scope>
    <source>
        <strain evidence="1 2">DSM 18266</strain>
    </source>
</reference>
<evidence type="ECO:0000313" key="1">
    <source>
        <dbReference type="EMBL" id="NEX23199.1"/>
    </source>
</evidence>
<dbReference type="AlphaFoldDB" id="A0A6P1DZS8"/>
<organism evidence="1 2">
    <name type="scientific">Thiorhodococcus mannitoliphagus</name>
    <dbReference type="NCBI Taxonomy" id="329406"/>
    <lineage>
        <taxon>Bacteria</taxon>
        <taxon>Pseudomonadati</taxon>
        <taxon>Pseudomonadota</taxon>
        <taxon>Gammaproteobacteria</taxon>
        <taxon>Chromatiales</taxon>
        <taxon>Chromatiaceae</taxon>
        <taxon>Thiorhodococcus</taxon>
    </lineage>
</organism>
<dbReference type="RefSeq" id="WP_164656587.1">
    <property type="nucleotide sequence ID" value="NZ_JAAIJR010000167.1"/>
</dbReference>